<dbReference type="Gene3D" id="3.50.4.10">
    <property type="entry name" value="Hepatocyte Growth Factor"/>
    <property type="match status" value="1"/>
</dbReference>
<dbReference type="AlphaFoldDB" id="A0A9N8KHY4"/>
<dbReference type="Proteomes" id="UP000745764">
    <property type="component" value="Unassembled WGS sequence"/>
</dbReference>
<dbReference type="EMBL" id="CAINUL010000015">
    <property type="protein sequence ID" value="CAD0112270.1"/>
    <property type="molecule type" value="Genomic_DNA"/>
</dbReference>
<feature type="chain" id="PRO_5040468509" description="Apple domain-containing protein" evidence="1">
    <location>
        <begin position="20"/>
        <end position="342"/>
    </location>
</feature>
<gene>
    <name evidence="3" type="ORF">AWRI4620_LOCUS6525</name>
</gene>
<name>A0A9N8KHY4_9PEZI</name>
<protein>
    <recommendedName>
        <fullName evidence="2">Apple domain-containing protein</fullName>
    </recommendedName>
</protein>
<reference evidence="3" key="1">
    <citation type="submission" date="2020-06" db="EMBL/GenBank/DDBJ databases">
        <authorList>
            <person name="Onetto C."/>
        </authorList>
    </citation>
    <scope>NUCLEOTIDE SEQUENCE</scope>
</reference>
<dbReference type="OrthoDB" id="271448at2759"/>
<comment type="caution">
    <text evidence="3">The sequence shown here is derived from an EMBL/GenBank/DDBJ whole genome shotgun (WGS) entry which is preliminary data.</text>
</comment>
<keyword evidence="1" id="KW-0732">Signal</keyword>
<evidence type="ECO:0000313" key="3">
    <source>
        <dbReference type="EMBL" id="CAD0112270.1"/>
    </source>
</evidence>
<dbReference type="Pfam" id="PF14295">
    <property type="entry name" value="PAN_4"/>
    <property type="match status" value="2"/>
</dbReference>
<feature type="signal peptide" evidence="1">
    <location>
        <begin position="1"/>
        <end position="19"/>
    </location>
</feature>
<evidence type="ECO:0000313" key="4">
    <source>
        <dbReference type="Proteomes" id="UP000745764"/>
    </source>
</evidence>
<sequence length="342" mass="34825">MRSTFSAIAALAAIAGAQSTTSIDIAAISVPAPTEVFVLPVVYVTEAGAPIQTATTLAASATASSDAQATNVFDSSADVSAAISSASELAIATSTPISRIKRDTCVQQPLGISYNSVPDTAAAFAADTYYGLKAVAAGAPTGYVQTMSNLTASNSADKYMGFTLLPTYDVASCVNQCNAISGCNSVNIYFERDPSVNPDSSACQNPSSTINIKCVFWGGAVVPANANNFGQWRENFQVLIAGSNGYMKSTYASILAAQATATSSSSSAAASATDTAGNIYTIYYSSDSTTGAYSNAQASSSYKDCMTACDADSKCNAFTYVGGTNGVGSGQSIVALLSTHEC</sequence>
<dbReference type="PANTHER" id="PTHR36578:SF1">
    <property type="entry name" value="APPLE DOMAIN-CONTAINING PROTEIN"/>
    <property type="match status" value="1"/>
</dbReference>
<organism evidence="3 4">
    <name type="scientific">Aureobasidium uvarum</name>
    <dbReference type="NCBI Taxonomy" id="2773716"/>
    <lineage>
        <taxon>Eukaryota</taxon>
        <taxon>Fungi</taxon>
        <taxon>Dikarya</taxon>
        <taxon>Ascomycota</taxon>
        <taxon>Pezizomycotina</taxon>
        <taxon>Dothideomycetes</taxon>
        <taxon>Dothideomycetidae</taxon>
        <taxon>Dothideales</taxon>
        <taxon>Saccotheciaceae</taxon>
        <taxon>Aureobasidium</taxon>
    </lineage>
</organism>
<evidence type="ECO:0000256" key="1">
    <source>
        <dbReference type="SAM" id="SignalP"/>
    </source>
</evidence>
<evidence type="ECO:0000259" key="2">
    <source>
        <dbReference type="Pfam" id="PF14295"/>
    </source>
</evidence>
<feature type="domain" description="Apple" evidence="2">
    <location>
        <begin position="298"/>
        <end position="323"/>
    </location>
</feature>
<accession>A0A9N8KHY4</accession>
<proteinExistence type="predicted"/>
<keyword evidence="4" id="KW-1185">Reference proteome</keyword>
<dbReference type="PANTHER" id="PTHR36578">
    <property type="entry name" value="CHROMOSOME 15, WHOLE GENOME SHOTGUN SEQUENCE"/>
    <property type="match status" value="1"/>
</dbReference>
<feature type="domain" description="Apple" evidence="2">
    <location>
        <begin position="157"/>
        <end position="186"/>
    </location>
</feature>
<dbReference type="InterPro" id="IPR003609">
    <property type="entry name" value="Pan_app"/>
</dbReference>